<reference evidence="1" key="1">
    <citation type="submission" date="2020-05" db="EMBL/GenBank/DDBJ databases">
        <title>Mycena genomes resolve the evolution of fungal bioluminescence.</title>
        <authorList>
            <person name="Tsai I.J."/>
        </authorList>
    </citation>
    <scope>NUCLEOTIDE SEQUENCE</scope>
    <source>
        <strain evidence="1">CCC161011</strain>
    </source>
</reference>
<dbReference type="GO" id="GO:0005975">
    <property type="term" value="P:carbohydrate metabolic process"/>
    <property type="evidence" value="ECO:0007669"/>
    <property type="project" value="InterPro"/>
</dbReference>
<dbReference type="OrthoDB" id="7771656at2759"/>
<dbReference type="AlphaFoldDB" id="A0A8H6U4V9"/>
<keyword evidence="1" id="KW-0378">Hydrolase</keyword>
<evidence type="ECO:0000313" key="1">
    <source>
        <dbReference type="EMBL" id="KAF7328210.1"/>
    </source>
</evidence>
<organism evidence="1 2">
    <name type="scientific">Mycena venus</name>
    <dbReference type="NCBI Taxonomy" id="2733690"/>
    <lineage>
        <taxon>Eukaryota</taxon>
        <taxon>Fungi</taxon>
        <taxon>Dikarya</taxon>
        <taxon>Basidiomycota</taxon>
        <taxon>Agaricomycotina</taxon>
        <taxon>Agaricomycetes</taxon>
        <taxon>Agaricomycetidae</taxon>
        <taxon>Agaricales</taxon>
        <taxon>Marasmiineae</taxon>
        <taxon>Mycenaceae</taxon>
        <taxon>Mycena</taxon>
    </lineage>
</organism>
<proteinExistence type="predicted"/>
<dbReference type="EMBL" id="JACAZI010000037">
    <property type="protein sequence ID" value="KAF7328210.1"/>
    <property type="molecule type" value="Genomic_DNA"/>
</dbReference>
<gene>
    <name evidence="1" type="ORF">MVEN_02560700</name>
</gene>
<dbReference type="Gene3D" id="1.50.10.10">
    <property type="match status" value="1"/>
</dbReference>
<dbReference type="InterPro" id="IPR008928">
    <property type="entry name" value="6-hairpin_glycosidase_sf"/>
</dbReference>
<keyword evidence="2" id="KW-1185">Reference proteome</keyword>
<sequence>MRLSPECRTFNSTTVEKVIMDMKARLKDPDIARLFENTYLNTLGTLH</sequence>
<dbReference type="Proteomes" id="UP000620124">
    <property type="component" value="Unassembled WGS sequence"/>
</dbReference>
<dbReference type="GO" id="GO:0016787">
    <property type="term" value="F:hydrolase activity"/>
    <property type="evidence" value="ECO:0007669"/>
    <property type="project" value="UniProtKB-KW"/>
</dbReference>
<dbReference type="InterPro" id="IPR012341">
    <property type="entry name" value="6hp_glycosidase-like_sf"/>
</dbReference>
<name>A0A8H6U4V9_9AGAR</name>
<comment type="caution">
    <text evidence="1">The sequence shown here is derived from an EMBL/GenBank/DDBJ whole genome shotgun (WGS) entry which is preliminary data.</text>
</comment>
<protein>
    <submittedName>
        <fullName evidence="1">Glycoside hydrolase family 125 protein</fullName>
    </submittedName>
</protein>
<evidence type="ECO:0000313" key="2">
    <source>
        <dbReference type="Proteomes" id="UP000620124"/>
    </source>
</evidence>
<accession>A0A8H6U4V9</accession>
<dbReference type="SUPFAM" id="SSF48208">
    <property type="entry name" value="Six-hairpin glycosidases"/>
    <property type="match status" value="1"/>
</dbReference>